<evidence type="ECO:0000259" key="1">
    <source>
        <dbReference type="Pfam" id="PF00535"/>
    </source>
</evidence>
<evidence type="ECO:0000313" key="2">
    <source>
        <dbReference type="EMBL" id="PXX03200.1"/>
    </source>
</evidence>
<dbReference type="InterPro" id="IPR029044">
    <property type="entry name" value="Nucleotide-diphossugar_trans"/>
</dbReference>
<dbReference type="Proteomes" id="UP000247781">
    <property type="component" value="Unassembled WGS sequence"/>
</dbReference>
<accession>A0A318H9E5</accession>
<organism evidence="2 3">
    <name type="scientific">Mycolicibacterium moriokaense</name>
    <dbReference type="NCBI Taxonomy" id="39691"/>
    <lineage>
        <taxon>Bacteria</taxon>
        <taxon>Bacillati</taxon>
        <taxon>Actinomycetota</taxon>
        <taxon>Actinomycetes</taxon>
        <taxon>Mycobacteriales</taxon>
        <taxon>Mycobacteriaceae</taxon>
        <taxon>Mycolicibacterium</taxon>
    </lineage>
</organism>
<dbReference type="AlphaFoldDB" id="A0A318H9E5"/>
<reference evidence="2 3" key="2">
    <citation type="submission" date="2018-06" db="EMBL/GenBank/DDBJ databases">
        <title>Sequencing of bacterial isolates from soil warming experiment in Harvard Forest, Massachusetts, USA.</title>
        <authorList>
            <person name="Deangelis K.PhD."/>
        </authorList>
    </citation>
    <scope>NUCLEOTIDE SEQUENCE [LARGE SCALE GENOMIC DNA]</scope>
    <source>
        <strain evidence="2 3">GAS496</strain>
    </source>
</reference>
<dbReference type="SUPFAM" id="SSF53448">
    <property type="entry name" value="Nucleotide-diphospho-sugar transferases"/>
    <property type="match status" value="1"/>
</dbReference>
<dbReference type="CDD" id="cd00761">
    <property type="entry name" value="Glyco_tranf_GTA_type"/>
    <property type="match status" value="1"/>
</dbReference>
<dbReference type="InterPro" id="IPR001173">
    <property type="entry name" value="Glyco_trans_2-like"/>
</dbReference>
<dbReference type="Gene3D" id="3.90.550.10">
    <property type="entry name" value="Spore Coat Polysaccharide Biosynthesis Protein SpsA, Chain A"/>
    <property type="match status" value="1"/>
</dbReference>
<name>A0A318H9E5_9MYCO</name>
<protein>
    <submittedName>
        <fullName evidence="2">Glycosyl transferase family 2</fullName>
    </submittedName>
</protein>
<reference evidence="3" key="1">
    <citation type="submission" date="2018-05" db="EMBL/GenBank/DDBJ databases">
        <authorList>
            <person name="Deangelis K."/>
            <person name="Huntemann M."/>
            <person name="Clum A."/>
            <person name="Pillay M."/>
            <person name="Palaniappan K."/>
            <person name="Varghese N."/>
            <person name="Mikhailova N."/>
            <person name="Stamatis D."/>
            <person name="Reddy T."/>
            <person name="Daum C."/>
            <person name="Shapiro N."/>
            <person name="Ivanova N."/>
            <person name="Kyrpides N."/>
            <person name="Woyke T."/>
        </authorList>
    </citation>
    <scope>NUCLEOTIDE SEQUENCE [LARGE SCALE GENOMIC DNA]</scope>
    <source>
        <strain evidence="3">GAS496</strain>
    </source>
</reference>
<gene>
    <name evidence="2" type="ORF">C8E89_1232</name>
</gene>
<dbReference type="PANTHER" id="PTHR43685">
    <property type="entry name" value="GLYCOSYLTRANSFERASE"/>
    <property type="match status" value="1"/>
</dbReference>
<dbReference type="PANTHER" id="PTHR43685:SF2">
    <property type="entry name" value="GLYCOSYLTRANSFERASE 2-LIKE DOMAIN-CONTAINING PROTEIN"/>
    <property type="match status" value="1"/>
</dbReference>
<evidence type="ECO:0000313" key="3">
    <source>
        <dbReference type="Proteomes" id="UP000247781"/>
    </source>
</evidence>
<sequence>MAQTLESILAQRDVDVQLIVVDDASTDDTRQVLEQYPAVQVVHQPYAMEQRRARNEGAQLASQPWIAFCDDDDLWSPVKLSRQVDALMRTTAEWCTCSSLSVDEHLNPVGGQRLRHSDTVRHLITKQNVVPGGGSGVVMSTAAFRDVGGFREDAKFVEDWDLWIRLSKRGDPVCVDELLLAQRQWAKSYSHQAFNEQFEAFADVVRRYAADTDHAKPRHLGDFEVRRRLLSEKRVAIVRDLPRILRNAPEDRIPVLAMMLVPDRVRRPLGMRQLGREDVRAAVKWLATFGKE</sequence>
<dbReference type="InterPro" id="IPR050834">
    <property type="entry name" value="Glycosyltransf_2"/>
</dbReference>
<feature type="domain" description="Glycosyltransferase 2-like" evidence="1">
    <location>
        <begin position="2"/>
        <end position="138"/>
    </location>
</feature>
<keyword evidence="2" id="KW-0808">Transferase</keyword>
<comment type="caution">
    <text evidence="2">The sequence shown here is derived from an EMBL/GenBank/DDBJ whole genome shotgun (WGS) entry which is preliminary data.</text>
</comment>
<keyword evidence="3" id="KW-1185">Reference proteome</keyword>
<dbReference type="GO" id="GO:0016740">
    <property type="term" value="F:transferase activity"/>
    <property type="evidence" value="ECO:0007669"/>
    <property type="project" value="UniProtKB-KW"/>
</dbReference>
<dbReference type="EMBL" id="QJJU01000023">
    <property type="protein sequence ID" value="PXX03200.1"/>
    <property type="molecule type" value="Genomic_DNA"/>
</dbReference>
<proteinExistence type="predicted"/>
<dbReference type="Pfam" id="PF00535">
    <property type="entry name" value="Glycos_transf_2"/>
    <property type="match status" value="1"/>
</dbReference>